<protein>
    <submittedName>
        <fullName evidence="1">Uncharacterized protein</fullName>
    </submittedName>
</protein>
<comment type="caution">
    <text evidence="1">The sequence shown here is derived from an EMBL/GenBank/DDBJ whole genome shotgun (WGS) entry which is preliminary data.</text>
</comment>
<evidence type="ECO:0000313" key="2">
    <source>
        <dbReference type="Proteomes" id="UP001152598"/>
    </source>
</evidence>
<gene>
    <name evidence="1" type="ORF">OGZ50_12715</name>
</gene>
<dbReference type="EMBL" id="JAOWLV010000015">
    <property type="protein sequence ID" value="MDG4977594.1"/>
    <property type="molecule type" value="Genomic_DNA"/>
</dbReference>
<proteinExistence type="predicted"/>
<dbReference type="RefSeq" id="WP_278228561.1">
    <property type="nucleotide sequence ID" value="NZ_JAOWLV010000015.1"/>
</dbReference>
<dbReference type="Proteomes" id="UP001152598">
    <property type="component" value="Unassembled WGS sequence"/>
</dbReference>
<dbReference type="AlphaFoldDB" id="A0AAP3Z3C5"/>
<name>A0AAP3Z3C5_9LACT</name>
<reference evidence="1" key="2">
    <citation type="journal article" date="2023" name="Food Microbiol.">
        <title>Evaluation of the fermentation potential of lactic acid bacteria isolated from herbs, fruits and vegetables as starter cultures in nut-based milk alternatives.</title>
        <authorList>
            <person name="Huang W."/>
            <person name="Dong A."/>
            <person name="Pham H.T."/>
            <person name="Zhou C."/>
            <person name="Huo Z."/>
            <person name="Watjen A.P."/>
            <person name="Prakash S."/>
            <person name="Bang-Berthelsen C.H."/>
            <person name="Turner M.S."/>
        </authorList>
    </citation>
    <scope>NUCLEOTIDE SEQUENCE</scope>
    <source>
        <strain evidence="1">54</strain>
    </source>
</reference>
<organism evidence="1 2">
    <name type="scientific">Lactococcus lactis</name>
    <dbReference type="NCBI Taxonomy" id="1358"/>
    <lineage>
        <taxon>Bacteria</taxon>
        <taxon>Bacillati</taxon>
        <taxon>Bacillota</taxon>
        <taxon>Bacilli</taxon>
        <taxon>Lactobacillales</taxon>
        <taxon>Streptococcaceae</taxon>
        <taxon>Lactococcus</taxon>
    </lineage>
</organism>
<reference evidence="1" key="1">
    <citation type="submission" date="2022-10" db="EMBL/GenBank/DDBJ databases">
        <authorList>
            <person name="Turner M.S."/>
            <person name="Huang W."/>
        </authorList>
    </citation>
    <scope>NUCLEOTIDE SEQUENCE</scope>
    <source>
        <strain evidence="1">54</strain>
    </source>
</reference>
<sequence length="257" mass="27945">MKKILLLIVLATTTVGIGGFYKVYADTKKDFSTERVKGVDSYAPVFVTNQKIAFMNETWDVIKGPDKLGAGNYLIASEEAIGSSVFTEGSRYYHSETSVDGYQESVVKILVDGWYKSNISGTNYEQYVQPVTLPNPPASQIIFNSDTDYGNGWTTVTDQYATHIDEAKGEKQAFLMGASDVTTGIKNGPNQMGQTDEAINHASILEGNGFRNAWLRSPDSVAWGAAVLNSSFIGIYGQEVYLAAPVVPSLIIHMPAS</sequence>
<evidence type="ECO:0000313" key="1">
    <source>
        <dbReference type="EMBL" id="MDG4977594.1"/>
    </source>
</evidence>
<accession>A0AAP3Z3C5</accession>